<feature type="domain" description="Magnesium chelatase subunit H N-terminal" evidence="11">
    <location>
        <begin position="87"/>
        <end position="247"/>
    </location>
</feature>
<name>A0A199VBC2_ANACO</name>
<evidence type="ECO:0000259" key="10">
    <source>
        <dbReference type="Pfam" id="PF02514"/>
    </source>
</evidence>
<evidence type="ECO:0000256" key="9">
    <source>
        <dbReference type="ARBA" id="ARBA00048693"/>
    </source>
</evidence>
<dbReference type="EMBL" id="LSRQ01002410">
    <property type="protein sequence ID" value="OAY74417.1"/>
    <property type="molecule type" value="Genomic_DNA"/>
</dbReference>
<keyword evidence="6" id="KW-0067">ATP-binding</keyword>
<feature type="domain" description="CobN/magnesium chelatase" evidence="10">
    <location>
        <begin position="251"/>
        <end position="1403"/>
    </location>
</feature>
<dbReference type="GO" id="GO:0016851">
    <property type="term" value="F:magnesium chelatase activity"/>
    <property type="evidence" value="ECO:0007669"/>
    <property type="project" value="UniProtKB-EC"/>
</dbReference>
<dbReference type="InterPro" id="IPR022571">
    <property type="entry name" value="Mg_chelatase_H_N"/>
</dbReference>
<accession>A0A199VBC2</accession>
<dbReference type="EC" id="6.6.1.1" evidence="2"/>
<evidence type="ECO:0000256" key="2">
    <source>
        <dbReference type="ARBA" id="ARBA00012825"/>
    </source>
</evidence>
<keyword evidence="5" id="KW-0547">Nucleotide-binding</keyword>
<dbReference type="Proteomes" id="UP000092600">
    <property type="component" value="Unassembled WGS sequence"/>
</dbReference>
<dbReference type="GO" id="GO:0015995">
    <property type="term" value="P:chlorophyll biosynthetic process"/>
    <property type="evidence" value="ECO:0007669"/>
    <property type="project" value="UniProtKB-KW"/>
</dbReference>
<dbReference type="GO" id="GO:0015979">
    <property type="term" value="P:photosynthesis"/>
    <property type="evidence" value="ECO:0007669"/>
    <property type="project" value="UniProtKB-KW"/>
</dbReference>
<comment type="pathway">
    <text evidence="8">Porphyrin-containing compound metabolism.</text>
</comment>
<dbReference type="NCBIfam" id="TIGR02025">
    <property type="entry name" value="BchH"/>
    <property type="match status" value="1"/>
</dbReference>
<evidence type="ECO:0000256" key="6">
    <source>
        <dbReference type="ARBA" id="ARBA00022840"/>
    </source>
</evidence>
<reference evidence="12 13" key="1">
    <citation type="journal article" date="2016" name="DNA Res.">
        <title>The draft genome of MD-2 pineapple using hybrid error correction of long reads.</title>
        <authorList>
            <person name="Redwan R.M."/>
            <person name="Saidin A."/>
            <person name="Kumar S.V."/>
        </authorList>
    </citation>
    <scope>NUCLEOTIDE SEQUENCE [LARGE SCALE GENOMIC DNA]</scope>
    <source>
        <strain evidence="13">cv. MD2</strain>
        <tissue evidence="12">Leaf</tissue>
    </source>
</reference>
<organism evidence="12 13">
    <name type="scientific">Ananas comosus</name>
    <name type="common">Pineapple</name>
    <name type="synonym">Ananas ananas</name>
    <dbReference type="NCBI Taxonomy" id="4615"/>
    <lineage>
        <taxon>Eukaryota</taxon>
        <taxon>Viridiplantae</taxon>
        <taxon>Streptophyta</taxon>
        <taxon>Embryophyta</taxon>
        <taxon>Tracheophyta</taxon>
        <taxon>Spermatophyta</taxon>
        <taxon>Magnoliopsida</taxon>
        <taxon>Liliopsida</taxon>
        <taxon>Poales</taxon>
        <taxon>Bromeliaceae</taxon>
        <taxon>Bromelioideae</taxon>
        <taxon>Ananas</taxon>
    </lineage>
</organism>
<gene>
    <name evidence="12" type="ORF">ACMD2_22566</name>
</gene>
<sequence>MSSLVSTPFTHPSSARIELLSSASQRHHIFLHSFLPRSSSSGSSSRSVRNGRTVRCAVLGNGLFTQTNPDVRRIVPPDADRSLPRVKVVYVVLEAQYQSSLSAAVRALNAERRYASFEVVGYLVEELRDESTYRTFCEDLADANVFIGSLIFVEELALKIKAAVEKERDRMDAVLVFPSMPEVMRLNKLGSFSMSQLGQSKSPFFQLFKRKKQSAGFAESMLKLVRTLPKVLKYLPSDKAQDARLYILSLQFWLGGSPDNLRNFLKMIAGSYVPALRGAKIDYADPVLFLDSGIWHPLAPCMYGDVKEYLNWYGTRRDADERLKDPNAPVVGLVLQRSHIVTGDDGHYVAVIMELEARGAKVIPIFAGGLDFSGPAERYLIDPVTGKPFVHAVVSLTGFALVGGPARQDHPRAIEALSKLDVPYIVALPLVFQTTEEWLNSTLGLHPIQVALQVALPELDGGMEPIVFSGRDPRTGKASPAHRARAHTHTHSLSTSFHFFSFLVLFFLKLRKSHALHKRVEQLCTRAIRWAELKRKSKEEKKLAITVFSFPPDKGNVGTAAYLNVFSSIFSVLRDLKKDGYNVEGLPDTPEALIEDVIHDKEAKFSSPNLNIAHKMSVREYQQLTPYASLLEENWGKPPGNLNSDGQHLLVYGKQYGNIFIGVQPTFGYEGDPMRLLFSKSASPHHGFAAYYSFVEKIFKADAVLHFGTHGSLEFMPGKQVGMSDVCYPDSLIGNIPNIYYYAANNPSEATVAKRRSYANTISYLTPPAENAGLYKGLKQLAELISSYQSLKDTGRGPQIVSSIISTAKQCNLDKDVSLPEEGEELSPEERDLVVGKVYSKIMEIESRLLPCGLHVIGEPPTAMEAVATLVNIAALDRPEDGIYSLPGILAETVGRNIEDVYRGSDKGILADVELLRQITEASRGAIFAFVDRTTNKRGQVVDVAEKLTSMLGFGLSEPWVQYLSKTKFLRADREKLRTLFEFLGECLKLVVADNELASLKLALKGSYVEPGPGGDPIRNPKVLPTGKNIHALDPQAIPTAAAMQSAKVVVDRLIERQKADNGGKYPETVALVLWGTDNIKTYGESLAQVLWMIGVRPIADTFGRVNRVEPVSLEELGRPRIDVVVNCSGVFRDLFINQMNLLDRAVKMVAELDEPVEQNYVRKHTLQQAQELGMSVREAATRVFSNASGSYSSNVNLAVENSSWNDEKQLQDMYLSRKSFAFDSDAPGAGMMEKRKVFEMALATADATFQNLDSSEISLTDVSHYFDSDPTNLVQSLRKDGWKPSAYIADTTTANAQVRTLAETVRLDARTKLLNPKWYEGMMSSGYEGVREIEKRLTNTVGWSATSGQVDNWVYEEANTTFIEDEQMRKRLMQTNPNSFRKLVQTFLEASGRGYWETSEENLERLRQLYSEVEDKIEGIER</sequence>
<evidence type="ECO:0000256" key="5">
    <source>
        <dbReference type="ARBA" id="ARBA00022741"/>
    </source>
</evidence>
<dbReference type="InterPro" id="IPR003672">
    <property type="entry name" value="CobN/Mg_chltase"/>
</dbReference>
<keyword evidence="3" id="KW-0602">Photosynthesis</keyword>
<evidence type="ECO:0000256" key="7">
    <source>
        <dbReference type="ARBA" id="ARBA00023171"/>
    </source>
</evidence>
<dbReference type="GO" id="GO:0009507">
    <property type="term" value="C:chloroplast"/>
    <property type="evidence" value="ECO:0007669"/>
    <property type="project" value="TreeGrafter"/>
</dbReference>
<evidence type="ECO:0000256" key="1">
    <source>
        <dbReference type="ARBA" id="ARBA00010851"/>
    </source>
</evidence>
<keyword evidence="7" id="KW-0149">Chlorophyll biosynthesis</keyword>
<proteinExistence type="inferred from homology"/>
<dbReference type="PANTHER" id="PTHR44119:SF1">
    <property type="entry name" value="MAGNESIUM-CHELATASE SUBUNIT CHLH, CHLOROPLASTIC"/>
    <property type="match status" value="1"/>
</dbReference>
<dbReference type="Pfam" id="PF11965">
    <property type="entry name" value="DUF3479"/>
    <property type="match status" value="1"/>
</dbReference>
<comment type="catalytic activity">
    <reaction evidence="9">
        <text>protoporphyrin IX + Mg(2+) + ATP + H2O = Mg-protoporphyrin IX + ADP + phosphate + 3 H(+)</text>
        <dbReference type="Rhea" id="RHEA:13961"/>
        <dbReference type="ChEBI" id="CHEBI:15377"/>
        <dbReference type="ChEBI" id="CHEBI:15378"/>
        <dbReference type="ChEBI" id="CHEBI:18420"/>
        <dbReference type="ChEBI" id="CHEBI:30616"/>
        <dbReference type="ChEBI" id="CHEBI:43474"/>
        <dbReference type="ChEBI" id="CHEBI:57306"/>
        <dbReference type="ChEBI" id="CHEBI:60492"/>
        <dbReference type="ChEBI" id="CHEBI:456216"/>
        <dbReference type="EC" id="6.6.1.1"/>
    </reaction>
</comment>
<dbReference type="STRING" id="4615.A0A199VBC2"/>
<protein>
    <recommendedName>
        <fullName evidence="2">magnesium chelatase</fullName>
        <ecNumber evidence="2">6.6.1.1</ecNumber>
    </recommendedName>
</protein>
<evidence type="ECO:0000256" key="4">
    <source>
        <dbReference type="ARBA" id="ARBA00022598"/>
    </source>
</evidence>
<keyword evidence="4" id="KW-0436">Ligase</keyword>
<evidence type="ECO:0000313" key="13">
    <source>
        <dbReference type="Proteomes" id="UP000092600"/>
    </source>
</evidence>
<evidence type="ECO:0000313" key="12">
    <source>
        <dbReference type="EMBL" id="OAY74417.1"/>
    </source>
</evidence>
<dbReference type="PANTHER" id="PTHR44119">
    <property type="entry name" value="MAGNESIUM-CHELATASE SUBUNIT CHLH, CHLOROPLASTIC"/>
    <property type="match status" value="1"/>
</dbReference>
<evidence type="ECO:0000256" key="8">
    <source>
        <dbReference type="ARBA" id="ARBA00023444"/>
    </source>
</evidence>
<dbReference type="Pfam" id="PF02514">
    <property type="entry name" value="CobN-Mg_chel"/>
    <property type="match status" value="1"/>
</dbReference>
<dbReference type="InterPro" id="IPR011771">
    <property type="entry name" value="BchH"/>
</dbReference>
<comment type="caution">
    <text evidence="12">The sequence shown here is derived from an EMBL/GenBank/DDBJ whole genome shotgun (WGS) entry which is preliminary data.</text>
</comment>
<evidence type="ECO:0000256" key="3">
    <source>
        <dbReference type="ARBA" id="ARBA00022531"/>
    </source>
</evidence>
<dbReference type="GO" id="GO:0005524">
    <property type="term" value="F:ATP binding"/>
    <property type="evidence" value="ECO:0007669"/>
    <property type="project" value="UniProtKB-KW"/>
</dbReference>
<evidence type="ECO:0000259" key="11">
    <source>
        <dbReference type="Pfam" id="PF11965"/>
    </source>
</evidence>
<comment type="similarity">
    <text evidence="1">Belongs to the Mg-chelatase subunit H family.</text>
</comment>
<dbReference type="NCBIfam" id="NF009140">
    <property type="entry name" value="PRK12493.1"/>
    <property type="match status" value="1"/>
</dbReference>
<dbReference type="CDD" id="cd10150">
    <property type="entry name" value="CobN_like"/>
    <property type="match status" value="1"/>
</dbReference>